<organism evidence="1 2">
    <name type="scientific">Paracoccus methylarcula</name>
    <dbReference type="NCBI Taxonomy" id="72022"/>
    <lineage>
        <taxon>Bacteria</taxon>
        <taxon>Pseudomonadati</taxon>
        <taxon>Pseudomonadota</taxon>
        <taxon>Alphaproteobacteria</taxon>
        <taxon>Rhodobacterales</taxon>
        <taxon>Paracoccaceae</taxon>
        <taxon>Paracoccus</taxon>
    </lineage>
</organism>
<name>A0A422QVH8_9RHOB</name>
<proteinExistence type="predicted"/>
<accession>A0A422QVH8</accession>
<dbReference type="OrthoDB" id="8439561at2"/>
<protein>
    <recommendedName>
        <fullName evidence="3">DUF1828 domain-containing protein</fullName>
    </recommendedName>
</protein>
<keyword evidence="2" id="KW-1185">Reference proteome</keyword>
<evidence type="ECO:0008006" key="3">
    <source>
        <dbReference type="Google" id="ProtNLM"/>
    </source>
</evidence>
<evidence type="ECO:0000313" key="2">
    <source>
        <dbReference type="Proteomes" id="UP000238137"/>
    </source>
</evidence>
<dbReference type="EMBL" id="PXNQ02000008">
    <property type="protein sequence ID" value="RNF33976.1"/>
    <property type="molecule type" value="Genomic_DNA"/>
</dbReference>
<dbReference type="Proteomes" id="UP000238137">
    <property type="component" value="Unassembled WGS sequence"/>
</dbReference>
<dbReference type="AlphaFoldDB" id="A0A422QVH8"/>
<sequence length="253" mass="27412">MTVKTRDSNTFQDVVRAAASQLVSHELISGGHYVTTPLMYASGGYVVIRVEQAGDEFLVSDFGAGHEEASLINGETIFKKVARSIAEANGVQFDSYSFFVLRVSKEQLPGAIATIANSSQEAVNITAMKVSERKHRDDNTILYERLSSVFGRASIARDAHILGASNTEWHVSSLVTVQNHSVAFEAVSKHPNSIVHAAAKFSDIARINDAPGRVAVVSNKKALGTYLGVLAHNANVIERRVDDQVYQNLLEAA</sequence>
<gene>
    <name evidence="1" type="ORF">A7A09_013810</name>
</gene>
<reference evidence="1" key="1">
    <citation type="submission" date="2018-05" db="EMBL/GenBank/DDBJ databases">
        <title>Reclassification of Methylarcula marina and Methylarcula terricola as Paracoccus methylarcula sp.nov., comb.nov. and Paracoccus terricola comb.nov.</title>
        <authorList>
            <person name="Shmareva M.N."/>
            <person name="Doronina N.V."/>
            <person name="Vasilenko O.V."/>
            <person name="Tarlachkov S.V."/>
            <person name="Trotsenko Y.A."/>
        </authorList>
    </citation>
    <scope>NUCLEOTIDE SEQUENCE [LARGE SCALE GENOMIC DNA]</scope>
    <source>
        <strain evidence="1">VKM B-2159</strain>
    </source>
</reference>
<comment type="caution">
    <text evidence="1">The sequence shown here is derived from an EMBL/GenBank/DDBJ whole genome shotgun (WGS) entry which is preliminary data.</text>
</comment>
<evidence type="ECO:0000313" key="1">
    <source>
        <dbReference type="EMBL" id="RNF33976.1"/>
    </source>
</evidence>
<dbReference type="RefSeq" id="WP_106691942.1">
    <property type="nucleotide sequence ID" value="NZ_PXNQ02000008.1"/>
</dbReference>